<dbReference type="FunFam" id="3.30.1490.20:FF:000010">
    <property type="entry name" value="Phosphoenolpyruvate synthase"/>
    <property type="match status" value="1"/>
</dbReference>
<evidence type="ECO:0008006" key="6">
    <source>
        <dbReference type="Google" id="ProtNLM"/>
    </source>
</evidence>
<evidence type="ECO:0000313" key="5">
    <source>
        <dbReference type="EMBL" id="KKN31940.1"/>
    </source>
</evidence>
<dbReference type="GO" id="GO:0005524">
    <property type="term" value="F:ATP binding"/>
    <property type="evidence" value="ECO:0007669"/>
    <property type="project" value="UniProtKB-KW"/>
</dbReference>
<dbReference type="InterPro" id="IPR036637">
    <property type="entry name" value="Phosphohistidine_dom_sf"/>
</dbReference>
<dbReference type="Pfam" id="PF00391">
    <property type="entry name" value="PEP-utilizers"/>
    <property type="match status" value="1"/>
</dbReference>
<dbReference type="Gene3D" id="3.30.1490.20">
    <property type="entry name" value="ATP-grasp fold, A domain"/>
    <property type="match status" value="1"/>
</dbReference>
<dbReference type="InterPro" id="IPR013815">
    <property type="entry name" value="ATP_grasp_subdomain_1"/>
</dbReference>
<keyword evidence="1" id="KW-0547">Nucleotide-binding</keyword>
<feature type="domain" description="Pyruvate phosphate dikinase AMP/ATP-binding" evidence="4">
    <location>
        <begin position="17"/>
        <end position="319"/>
    </location>
</feature>
<name>A0A0F9PJE2_9ZZZZ</name>
<evidence type="ECO:0000259" key="4">
    <source>
        <dbReference type="Pfam" id="PF01326"/>
    </source>
</evidence>
<dbReference type="Pfam" id="PF01326">
    <property type="entry name" value="PPDK_N"/>
    <property type="match status" value="1"/>
</dbReference>
<dbReference type="PANTHER" id="PTHR43615">
    <property type="entry name" value="PHOSPHOENOLPYRUVATE SYNTHASE-RELATED"/>
    <property type="match status" value="1"/>
</dbReference>
<evidence type="ECO:0000256" key="1">
    <source>
        <dbReference type="ARBA" id="ARBA00022741"/>
    </source>
</evidence>
<reference evidence="5" key="1">
    <citation type="journal article" date="2015" name="Nature">
        <title>Complex archaea that bridge the gap between prokaryotes and eukaryotes.</title>
        <authorList>
            <person name="Spang A."/>
            <person name="Saw J.H."/>
            <person name="Jorgensen S.L."/>
            <person name="Zaremba-Niedzwiedzka K."/>
            <person name="Martijn J."/>
            <person name="Lind A.E."/>
            <person name="van Eijk R."/>
            <person name="Schleper C."/>
            <person name="Guy L."/>
            <person name="Ettema T.J."/>
        </authorList>
    </citation>
    <scope>NUCLEOTIDE SEQUENCE</scope>
</reference>
<accession>A0A0F9PJE2</accession>
<keyword evidence="2" id="KW-0067">ATP-binding</keyword>
<dbReference type="PANTHER" id="PTHR43615:SF1">
    <property type="entry name" value="PPDK_N DOMAIN-CONTAINING PROTEIN"/>
    <property type="match status" value="1"/>
</dbReference>
<dbReference type="SUPFAM" id="SSF56059">
    <property type="entry name" value="Glutathione synthetase ATP-binding domain-like"/>
    <property type="match status" value="1"/>
</dbReference>
<protein>
    <recommendedName>
        <fullName evidence="6">Phosphoenolpyruvate synthase</fullName>
    </recommendedName>
</protein>
<dbReference type="AlphaFoldDB" id="A0A0F9PJE2"/>
<proteinExistence type="predicted"/>
<gene>
    <name evidence="5" type="ORF">LCGC14_0818890</name>
</gene>
<dbReference type="Gene3D" id="3.30.470.20">
    <property type="entry name" value="ATP-grasp fold, B domain"/>
    <property type="match status" value="1"/>
</dbReference>
<organism evidence="5">
    <name type="scientific">marine sediment metagenome</name>
    <dbReference type="NCBI Taxonomy" id="412755"/>
    <lineage>
        <taxon>unclassified sequences</taxon>
        <taxon>metagenomes</taxon>
        <taxon>ecological metagenomes</taxon>
    </lineage>
</organism>
<dbReference type="Gene3D" id="3.50.30.10">
    <property type="entry name" value="Phosphohistidine domain"/>
    <property type="match status" value="1"/>
</dbReference>
<sequence>MIAKYIQPIDTKNFSLELIGGKGKSLARMVSAGMTVPSGFYLTTSAYKDFVKMNNLQEEIINQAKPEIIGRTISFESASKRIKELINGVELSNEIVNEIKQAYRALSGQNPAVAVRSSANAEDLPDLSFAGQQDTYLNVRGDEALITAIRDCWASLWTPRAISYRHQMGIKQEAVAMAVVVQIMVPSDIAGILFTANPVNGERSEIIINSSFGLGEAVVSGQVTPDTFVVDRRTLTVKESIIGPKTQKIISSDKQGTELQDVSEHERNQLSLSEKSLKDLTSIALKIEHLFDGIPQDIEWAISGGKLWMLQSRPITNLPPQPIEVSWEPTPPAKILARRQIVENIPDPCSPLFDELYLTEGLETSAKGVKRKSFMEGGGPLFVTVNGYAYQRFDFPQVVSIQKEMEKATTGEAKEEYVARIEQKWEEMIQKMKKSDPKMEQHDLDLFLSDLSAEEFKTFNEWAKKADIKDLAHVLTMPESKNPTYAAFNKTQVNENQIKGWRDKAMPELLATVEGWQKIDYKTAPDEELLRGISELAIAGGQYWSSNASHTFGVAKSTDDQLQTFLRENLPDHHFTSGHFLSGFKSKTLEANEHMYKIAKQIQADEALYELVVTTPPKQMMNALQNHPDSGPVVKAIEEYLKIYGHLGYSLDFVESLPIEDPSGLLSTLKTMVAAKDYNPKKHEIVAARKREQAMQEIEQLLDGLQYWQFCYRNWFTHRFYFIREDVMFYLTSGWPVLRLLALELGERLVDVGTINIPDDIFYLGTEELTKAINARKEDKAVSEYQQLTSERRELREARKRLHPPGTIPEDASNNPGVAFKETQVRNDPNSDVLRGIPVSPGTVTSPASLIKSPAEFDQMQPDSILVCSMTNPAWTPLFAHATGLVTDMGGILGHGSIVAREYGIPAVVGTGNITQRVRHGQKITVDGDSGTVTLIQDEANG</sequence>
<dbReference type="InterPro" id="IPR008279">
    <property type="entry name" value="PEP-util_enz_mobile_dom"/>
</dbReference>
<evidence type="ECO:0000256" key="2">
    <source>
        <dbReference type="ARBA" id="ARBA00022840"/>
    </source>
</evidence>
<dbReference type="InterPro" id="IPR051549">
    <property type="entry name" value="PEP_Utilizing_Enz"/>
</dbReference>
<dbReference type="SUPFAM" id="SSF52009">
    <property type="entry name" value="Phosphohistidine domain"/>
    <property type="match status" value="1"/>
</dbReference>
<dbReference type="GO" id="GO:0016301">
    <property type="term" value="F:kinase activity"/>
    <property type="evidence" value="ECO:0007669"/>
    <property type="project" value="InterPro"/>
</dbReference>
<evidence type="ECO:0000259" key="3">
    <source>
        <dbReference type="Pfam" id="PF00391"/>
    </source>
</evidence>
<dbReference type="EMBL" id="LAZR01002290">
    <property type="protein sequence ID" value="KKN31940.1"/>
    <property type="molecule type" value="Genomic_DNA"/>
</dbReference>
<dbReference type="InterPro" id="IPR002192">
    <property type="entry name" value="PPDK_AMP/ATP-bd"/>
</dbReference>
<feature type="domain" description="PEP-utilising enzyme mobile" evidence="3">
    <location>
        <begin position="861"/>
        <end position="931"/>
    </location>
</feature>
<comment type="caution">
    <text evidence="5">The sequence shown here is derived from an EMBL/GenBank/DDBJ whole genome shotgun (WGS) entry which is preliminary data.</text>
</comment>